<evidence type="ECO:0000313" key="2">
    <source>
        <dbReference type="EMBL" id="RZC83636.1"/>
    </source>
</evidence>
<dbReference type="SUPFAM" id="SSF52058">
    <property type="entry name" value="L domain-like"/>
    <property type="match status" value="1"/>
</dbReference>
<dbReference type="PANTHER" id="PTHR31900">
    <property type="entry name" value="F-BOX/RNI SUPERFAMILY PROTEIN-RELATED"/>
    <property type="match status" value="1"/>
</dbReference>
<keyword evidence="3" id="KW-1185">Reference proteome</keyword>
<dbReference type="InterPro" id="IPR006566">
    <property type="entry name" value="FBD"/>
</dbReference>
<dbReference type="InterPro" id="IPR055411">
    <property type="entry name" value="LRR_FXL15/At3g58940/PEG3-like"/>
</dbReference>
<gene>
    <name evidence="2" type="ORF">C5167_046423</name>
</gene>
<dbReference type="OMA" id="SIWYLES"/>
<dbReference type="PANTHER" id="PTHR31900:SF30">
    <property type="entry name" value="SUPERFAMILY PROTEIN, PUTATIVE-RELATED"/>
    <property type="match status" value="1"/>
</dbReference>
<proteinExistence type="predicted"/>
<dbReference type="InterPro" id="IPR032675">
    <property type="entry name" value="LRR_dom_sf"/>
</dbReference>
<dbReference type="Gene3D" id="3.80.10.10">
    <property type="entry name" value="Ribonuclease Inhibitor"/>
    <property type="match status" value="1"/>
</dbReference>
<protein>
    <recommendedName>
        <fullName evidence="1">FBD domain-containing protein</fullName>
    </recommendedName>
</protein>
<dbReference type="Pfam" id="PF24758">
    <property type="entry name" value="LRR_At5g56370"/>
    <property type="match status" value="1"/>
</dbReference>
<dbReference type="AlphaFoldDB" id="A0A4Y7LEH0"/>
<sequence length="479" mass="55472">MTLHKILSYLDISEVIATSGIAKRWRYTWRGVLILNITADTTSRFKEKKKFPGLLNFVDRVFMFRDNSEVNRFKIVLPNCYKGNLMMESILTWIYALSKRNVQEIYLEVNNTRLLDFKFPKAKELFHSKSLNKLEMRMTDKELASITFPELMCLPQLKLLSLHSFVLSSMDSANNLFASCPVLETLVLDNIDIYITDAHQNFVISCSELQHLEIKSIWYLESLEFQNSQTTIQKPIHLDVPKLTKFICQDFLFRENYHFISDLSSLVTADVAMFLDETYVENHVNEYGDKVDEDSAQYSKLSVEKRDDFAQRMLKLLGSLHAVKELKLSPGVLEVLVGAPGLLDSQPRQFCNMQYLKLEMWLTGGCACVITYLLELSPNLESLYLTLKESNLQDAFDDSEQRFSRLCVLAHLKSVEISEAKGYDTELKLLEFLLKNGVALEQLTLHFVYQMDRDFEVKIRSLPRASSSIDMRFHYPLED</sequence>
<dbReference type="Pfam" id="PF08387">
    <property type="entry name" value="FBD"/>
    <property type="match status" value="1"/>
</dbReference>
<accession>A0A4Y7LEH0</accession>
<organism evidence="2 3">
    <name type="scientific">Papaver somniferum</name>
    <name type="common">Opium poppy</name>
    <dbReference type="NCBI Taxonomy" id="3469"/>
    <lineage>
        <taxon>Eukaryota</taxon>
        <taxon>Viridiplantae</taxon>
        <taxon>Streptophyta</taxon>
        <taxon>Embryophyta</taxon>
        <taxon>Tracheophyta</taxon>
        <taxon>Spermatophyta</taxon>
        <taxon>Magnoliopsida</taxon>
        <taxon>Ranunculales</taxon>
        <taxon>Papaveraceae</taxon>
        <taxon>Papaveroideae</taxon>
        <taxon>Papaver</taxon>
    </lineage>
</organism>
<dbReference type="SMART" id="SM00579">
    <property type="entry name" value="FBD"/>
    <property type="match status" value="1"/>
</dbReference>
<dbReference type="EMBL" id="CM010725">
    <property type="protein sequence ID" value="RZC83636.1"/>
    <property type="molecule type" value="Genomic_DNA"/>
</dbReference>
<evidence type="ECO:0000313" key="3">
    <source>
        <dbReference type="Proteomes" id="UP000316621"/>
    </source>
</evidence>
<feature type="domain" description="FBD" evidence="1">
    <location>
        <begin position="406"/>
        <end position="474"/>
    </location>
</feature>
<dbReference type="InterPro" id="IPR050232">
    <property type="entry name" value="FBL13/AtMIF1-like"/>
</dbReference>
<dbReference type="Proteomes" id="UP000316621">
    <property type="component" value="Chromosome 11"/>
</dbReference>
<name>A0A4Y7LEH0_PAPSO</name>
<reference evidence="2 3" key="1">
    <citation type="journal article" date="2018" name="Science">
        <title>The opium poppy genome and morphinan production.</title>
        <authorList>
            <person name="Guo L."/>
            <person name="Winzer T."/>
            <person name="Yang X."/>
            <person name="Li Y."/>
            <person name="Ning Z."/>
            <person name="He Z."/>
            <person name="Teodor R."/>
            <person name="Lu Y."/>
            <person name="Bowser T.A."/>
            <person name="Graham I.A."/>
            <person name="Ye K."/>
        </authorList>
    </citation>
    <scope>NUCLEOTIDE SEQUENCE [LARGE SCALE GENOMIC DNA]</scope>
    <source>
        <strain evidence="3">cv. HN1</strain>
        <tissue evidence="2">Leaves</tissue>
    </source>
</reference>
<dbReference type="Gramene" id="RZC83636">
    <property type="protein sequence ID" value="RZC83636"/>
    <property type="gene ID" value="C5167_046423"/>
</dbReference>
<evidence type="ECO:0000259" key="1">
    <source>
        <dbReference type="SMART" id="SM00579"/>
    </source>
</evidence>